<evidence type="ECO:0000313" key="1">
    <source>
        <dbReference type="EMBL" id="CAB4950538.1"/>
    </source>
</evidence>
<organism evidence="1">
    <name type="scientific">freshwater metagenome</name>
    <dbReference type="NCBI Taxonomy" id="449393"/>
    <lineage>
        <taxon>unclassified sequences</taxon>
        <taxon>metagenomes</taxon>
        <taxon>ecological metagenomes</taxon>
    </lineage>
</organism>
<name>A0A6J7K3Q2_9ZZZZ</name>
<reference evidence="1" key="1">
    <citation type="submission" date="2020-05" db="EMBL/GenBank/DDBJ databases">
        <authorList>
            <person name="Chiriac C."/>
            <person name="Salcher M."/>
            <person name="Ghai R."/>
            <person name="Kavagutti S V."/>
        </authorList>
    </citation>
    <scope>NUCLEOTIDE SEQUENCE</scope>
</reference>
<sequence length="69" mass="8108">MIVTLFPEMVDQWNLEVEQGVVLPMYEGARVRGYGTVLWREHKTLPLNEAYEHRFLGWLRNPTEPIGHS</sequence>
<accession>A0A6J7K3Q2</accession>
<dbReference type="AlphaFoldDB" id="A0A6J7K3Q2"/>
<dbReference type="EMBL" id="CAFBMW010000022">
    <property type="protein sequence ID" value="CAB4950538.1"/>
    <property type="molecule type" value="Genomic_DNA"/>
</dbReference>
<proteinExistence type="predicted"/>
<protein>
    <submittedName>
        <fullName evidence="1">Unannotated protein</fullName>
    </submittedName>
</protein>
<gene>
    <name evidence="1" type="ORF">UFOPK3662_02506</name>
</gene>